<feature type="coiled-coil region" evidence="6">
    <location>
        <begin position="92"/>
        <end position="147"/>
    </location>
</feature>
<dbReference type="AlphaFoldDB" id="A0A0R3SGM7"/>
<dbReference type="PANTHER" id="PTHR14871:SF1">
    <property type="entry name" value="DYNEIN REGULATORY COMPLEX PROTEIN 9"/>
    <property type="match status" value="1"/>
</dbReference>
<dbReference type="WBParaSite" id="HDID_0000406501-mRNA-1">
    <property type="protein sequence ID" value="HDID_0000406501-mRNA-1"/>
    <property type="gene ID" value="HDID_0000406501"/>
</dbReference>
<evidence type="ECO:0000313" key="10">
    <source>
        <dbReference type="WBParaSite" id="HDID_0000406501-mRNA-1"/>
    </source>
</evidence>
<evidence type="ECO:0000256" key="1">
    <source>
        <dbReference type="ARBA" id="ARBA00004245"/>
    </source>
</evidence>
<dbReference type="InterPro" id="IPR042618">
    <property type="entry name" value="IQCG"/>
</dbReference>
<evidence type="ECO:0000256" key="6">
    <source>
        <dbReference type="SAM" id="Coils"/>
    </source>
</evidence>
<dbReference type="GO" id="GO:0031514">
    <property type="term" value="C:motile cilium"/>
    <property type="evidence" value="ECO:0007669"/>
    <property type="project" value="TreeGrafter"/>
</dbReference>
<evidence type="ECO:0000313" key="8">
    <source>
        <dbReference type="EMBL" id="VDL43252.1"/>
    </source>
</evidence>
<reference evidence="10" key="1">
    <citation type="submission" date="2017-02" db="UniProtKB">
        <authorList>
            <consortium name="WormBaseParasite"/>
        </authorList>
    </citation>
    <scope>IDENTIFICATION</scope>
</reference>
<name>A0A0R3SGM7_HYMDI</name>
<keyword evidence="5" id="KW-0966">Cell projection</keyword>
<dbReference type="PANTHER" id="PTHR14871">
    <property type="entry name" value="DYNEIN REGULATORY COMPLEX PROTEIN 9"/>
    <property type="match status" value="1"/>
</dbReference>
<evidence type="ECO:0000256" key="4">
    <source>
        <dbReference type="ARBA" id="ARBA00023212"/>
    </source>
</evidence>
<proteinExistence type="predicted"/>
<keyword evidence="4" id="KW-0206">Cytoskeleton</keyword>
<evidence type="ECO:0000256" key="5">
    <source>
        <dbReference type="ARBA" id="ARBA00023273"/>
    </source>
</evidence>
<protein>
    <submittedName>
        <fullName evidence="10">Dynein regulatory complex protein 9</fullName>
    </submittedName>
</protein>
<sequence length="185" mass="21961">MNYILKSLPKELKVSVPKETQFWSNNVEIAVGEESVQQQKKEDELRAEINQISEDTTIAVRTQRKVNYWLINNNASLKAKIESLTEKHYRDYAALQKEIADITKKRNEQLKALTTLTDEHRKMEIIVRDYQNKIKQKELEGRREKELDETAITIQTWWRAMTFADKTIKKPKRKKTKEAKKRKTK</sequence>
<comment type="subcellular location">
    <subcellularLocation>
        <location evidence="2">Cell projection</location>
    </subcellularLocation>
    <subcellularLocation>
        <location evidence="1">Cytoplasm</location>
        <location evidence="1">Cytoskeleton</location>
    </subcellularLocation>
</comment>
<dbReference type="Proteomes" id="UP000274504">
    <property type="component" value="Unassembled WGS sequence"/>
</dbReference>
<evidence type="ECO:0000313" key="9">
    <source>
        <dbReference type="Proteomes" id="UP000274504"/>
    </source>
</evidence>
<keyword evidence="6" id="KW-0175">Coiled coil</keyword>
<dbReference type="EMBL" id="UYSG01001415">
    <property type="protein sequence ID" value="VDL43252.1"/>
    <property type="molecule type" value="Genomic_DNA"/>
</dbReference>
<dbReference type="GO" id="GO:0044782">
    <property type="term" value="P:cilium organization"/>
    <property type="evidence" value="ECO:0007669"/>
    <property type="project" value="TreeGrafter"/>
</dbReference>
<evidence type="ECO:0000256" key="7">
    <source>
        <dbReference type="SAM" id="MobiDB-lite"/>
    </source>
</evidence>
<accession>A0A0R3SGM7</accession>
<feature type="region of interest" description="Disordered" evidence="7">
    <location>
        <begin position="165"/>
        <end position="185"/>
    </location>
</feature>
<evidence type="ECO:0000256" key="2">
    <source>
        <dbReference type="ARBA" id="ARBA00004316"/>
    </source>
</evidence>
<evidence type="ECO:0000256" key="3">
    <source>
        <dbReference type="ARBA" id="ARBA00022490"/>
    </source>
</evidence>
<feature type="compositionally biased region" description="Basic residues" evidence="7">
    <location>
        <begin position="169"/>
        <end position="185"/>
    </location>
</feature>
<dbReference type="OrthoDB" id="10489098at2759"/>
<organism evidence="10">
    <name type="scientific">Hymenolepis diminuta</name>
    <name type="common">Rat tapeworm</name>
    <dbReference type="NCBI Taxonomy" id="6216"/>
    <lineage>
        <taxon>Eukaryota</taxon>
        <taxon>Metazoa</taxon>
        <taxon>Spiralia</taxon>
        <taxon>Lophotrochozoa</taxon>
        <taxon>Platyhelminthes</taxon>
        <taxon>Cestoda</taxon>
        <taxon>Eucestoda</taxon>
        <taxon>Cyclophyllidea</taxon>
        <taxon>Hymenolepididae</taxon>
        <taxon>Hymenolepis</taxon>
    </lineage>
</organism>
<reference evidence="8 9" key="2">
    <citation type="submission" date="2018-11" db="EMBL/GenBank/DDBJ databases">
        <authorList>
            <consortium name="Pathogen Informatics"/>
        </authorList>
    </citation>
    <scope>NUCLEOTIDE SEQUENCE [LARGE SCALE GENOMIC DNA]</scope>
</reference>
<keyword evidence="3" id="KW-0963">Cytoplasm</keyword>
<dbReference type="GO" id="GO:0005856">
    <property type="term" value="C:cytoskeleton"/>
    <property type="evidence" value="ECO:0007669"/>
    <property type="project" value="UniProtKB-SubCell"/>
</dbReference>
<dbReference type="STRING" id="6216.A0A0R3SGM7"/>
<dbReference type="GO" id="GO:0005737">
    <property type="term" value="C:cytoplasm"/>
    <property type="evidence" value="ECO:0007669"/>
    <property type="project" value="TreeGrafter"/>
</dbReference>
<gene>
    <name evidence="8" type="ORF">HDID_LOCUS4063</name>
</gene>